<evidence type="ECO:0008006" key="3">
    <source>
        <dbReference type="Google" id="ProtNLM"/>
    </source>
</evidence>
<protein>
    <recommendedName>
        <fullName evidence="3">Outer membrane efflux protein</fullName>
    </recommendedName>
</protein>
<evidence type="ECO:0000313" key="1">
    <source>
        <dbReference type="EMBL" id="QHV63583.1"/>
    </source>
</evidence>
<name>A0AAE6W1Q4_9BACT</name>
<accession>A0AAE6W1Q4</accession>
<dbReference type="InterPro" id="IPR053716">
    <property type="entry name" value="Flag_assembly_chemotaxis_eff"/>
</dbReference>
<dbReference type="EMBL" id="CP029701">
    <property type="protein sequence ID" value="QHV63583.1"/>
    <property type="molecule type" value="Genomic_DNA"/>
</dbReference>
<organism evidence="1 2">
    <name type="scientific">Akkermansia massiliensis</name>
    <dbReference type="NCBI Taxonomy" id="2927224"/>
    <lineage>
        <taxon>Bacteria</taxon>
        <taxon>Pseudomonadati</taxon>
        <taxon>Verrucomicrobiota</taxon>
        <taxon>Verrucomicrobiia</taxon>
        <taxon>Verrucomicrobiales</taxon>
        <taxon>Akkermansiaceae</taxon>
        <taxon>Akkermansia</taxon>
    </lineage>
</organism>
<gene>
    <name evidence="1" type="ORF">DMI76_09500</name>
</gene>
<sequence>MFVRAALFFIFESFFVSKRYVPFHLDRMKGGDKRGVMKTTLIILCLVCFSAVSPAEETLKSLLKERERLLSSMAELAQEQYKSGMVPWEEVTRANLNLLEFRRNNAGSLKEAIAVQKELVRYLEQLFRDAEKAYASSVGDKMMVLKGRDAWLAAKCTLLSMESRLGGEGK</sequence>
<evidence type="ECO:0000313" key="2">
    <source>
        <dbReference type="Proteomes" id="UP000642553"/>
    </source>
</evidence>
<reference evidence="1" key="1">
    <citation type="submission" date="2018-05" db="EMBL/GenBank/DDBJ databases">
        <title>Complete genome sequnece of Akkermansia muciniphila EB-AMDK-40.</title>
        <authorList>
            <person name="Nam Y.-D."/>
            <person name="Chung W.-H."/>
            <person name="Park Y.S."/>
            <person name="Kang J."/>
        </authorList>
    </citation>
    <scope>NUCLEOTIDE SEQUENCE</scope>
    <source>
        <strain evidence="1">EB-AMDK-40</strain>
    </source>
</reference>
<proteinExistence type="predicted"/>
<dbReference type="Proteomes" id="UP000642553">
    <property type="component" value="Chromosome"/>
</dbReference>
<dbReference type="Gene3D" id="1.10.287.1700">
    <property type="match status" value="1"/>
</dbReference>
<dbReference type="AlphaFoldDB" id="A0AAE6W1Q4"/>